<feature type="compositionally biased region" description="Basic and acidic residues" evidence="4">
    <location>
        <begin position="402"/>
        <end position="415"/>
    </location>
</feature>
<keyword evidence="2" id="KW-0378">Hydrolase</keyword>
<evidence type="ECO:0000256" key="2">
    <source>
        <dbReference type="ARBA" id="ARBA00022801"/>
    </source>
</evidence>
<gene>
    <name evidence="6" type="ORF">RHTO0S_02e15830g</name>
</gene>
<proteinExistence type="inferred from homology"/>
<keyword evidence="3" id="KW-0326">Glycosidase</keyword>
<reference evidence="6" key="1">
    <citation type="journal article" date="2014" name="Genome Announc.">
        <title>Draft genome sequence of Rhodosporidium toruloides CECT1137, an oleaginous yeast of biotechnological interest.</title>
        <authorList>
            <person name="Morin N."/>
            <person name="Calcas X."/>
            <person name="Devillers H."/>
            <person name="Durrens P."/>
            <person name="Sherman D.J."/>
            <person name="Nicaud J.-M."/>
            <person name="Neuveglise C."/>
        </authorList>
    </citation>
    <scope>NUCLEOTIDE SEQUENCE</scope>
    <source>
        <strain evidence="6">CECT1137</strain>
    </source>
</reference>
<dbReference type="InterPro" id="IPR036452">
    <property type="entry name" value="Ribo_hydro-like"/>
</dbReference>
<name>A0A061AS39_RHOTO</name>
<protein>
    <submittedName>
        <fullName evidence="6">RHTO0S02e15830g1_1</fullName>
    </submittedName>
</protein>
<dbReference type="GO" id="GO:0005829">
    <property type="term" value="C:cytosol"/>
    <property type="evidence" value="ECO:0007669"/>
    <property type="project" value="TreeGrafter"/>
</dbReference>
<dbReference type="InterPro" id="IPR001910">
    <property type="entry name" value="Inosine/uridine_hydrolase_dom"/>
</dbReference>
<evidence type="ECO:0000259" key="5">
    <source>
        <dbReference type="Pfam" id="PF01156"/>
    </source>
</evidence>
<dbReference type="Pfam" id="PF01156">
    <property type="entry name" value="IU_nuc_hydro"/>
    <property type="match status" value="2"/>
</dbReference>
<feature type="domain" description="Inosine/uridine-preferring nucleoside hydrolase" evidence="5">
    <location>
        <begin position="90"/>
        <end position="372"/>
    </location>
</feature>
<feature type="region of interest" description="Disordered" evidence="4">
    <location>
        <begin position="402"/>
        <end position="422"/>
    </location>
</feature>
<sequence>MTRDEAPVPCIIDTDPGVDDVLALLLALSSPHLLVLSITLTHGNCTLSSASSNLQKLFYALERQLEADQTGRERERYCNVDPAWRKQWGAGPIEVYLGSEGPIEGEAVTAKYFHGKDGLGDAATRHPDLTPPSSHASSLYTLHASTPALEGVSSLLSRHPPASIAYVALGPLTSLAQLHRATVQEGKMRESALSKFGVILSMGGAVEHPGNTSPVAEFNYYADPFAAQTIVSLALPNLYILPLDLTSYLTLPFSLYTSAVDPSFSSTRSPSNPTTKSPLTHFTSSFLERTVEIMRSFGGNAMELHDPTVVYCLIDWARNGRMRNEASERGFGVDGEEGEVAPGWAWRHYDFEVETVGAITRGMLVRDLRASSRSSTSLTSRTGLTLRTAAIDALDIEEVEAHRAEGEASREDADVRRRRSGARVVVGSPGSEKLRRELVRSVWGVEVE</sequence>
<evidence type="ECO:0000313" key="6">
    <source>
        <dbReference type="EMBL" id="CDR37513.1"/>
    </source>
</evidence>
<dbReference type="PANTHER" id="PTHR12304">
    <property type="entry name" value="INOSINE-URIDINE PREFERRING NUCLEOSIDE HYDROLASE"/>
    <property type="match status" value="1"/>
</dbReference>
<dbReference type="GO" id="GO:0006152">
    <property type="term" value="P:purine nucleoside catabolic process"/>
    <property type="evidence" value="ECO:0007669"/>
    <property type="project" value="TreeGrafter"/>
</dbReference>
<dbReference type="GO" id="GO:0008477">
    <property type="term" value="F:purine nucleosidase activity"/>
    <property type="evidence" value="ECO:0007669"/>
    <property type="project" value="TreeGrafter"/>
</dbReference>
<organism evidence="6">
    <name type="scientific">Rhodotorula toruloides</name>
    <name type="common">Yeast</name>
    <name type="synonym">Rhodosporidium toruloides</name>
    <dbReference type="NCBI Taxonomy" id="5286"/>
    <lineage>
        <taxon>Eukaryota</taxon>
        <taxon>Fungi</taxon>
        <taxon>Dikarya</taxon>
        <taxon>Basidiomycota</taxon>
        <taxon>Pucciniomycotina</taxon>
        <taxon>Microbotryomycetes</taxon>
        <taxon>Sporidiobolales</taxon>
        <taxon>Sporidiobolaceae</taxon>
        <taxon>Rhodotorula</taxon>
    </lineage>
</organism>
<evidence type="ECO:0000256" key="1">
    <source>
        <dbReference type="ARBA" id="ARBA00009176"/>
    </source>
</evidence>
<evidence type="ECO:0000256" key="4">
    <source>
        <dbReference type="SAM" id="MobiDB-lite"/>
    </source>
</evidence>
<evidence type="ECO:0000256" key="3">
    <source>
        <dbReference type="ARBA" id="ARBA00023295"/>
    </source>
</evidence>
<dbReference type="EMBL" id="LK052937">
    <property type="protein sequence ID" value="CDR37513.1"/>
    <property type="molecule type" value="Genomic_DNA"/>
</dbReference>
<dbReference type="AlphaFoldDB" id="A0A061AS39"/>
<feature type="domain" description="Inosine/uridine-preferring nucleoside hydrolase" evidence="5">
    <location>
        <begin position="11"/>
        <end position="61"/>
    </location>
</feature>
<dbReference type="InterPro" id="IPR023186">
    <property type="entry name" value="IUNH"/>
</dbReference>
<comment type="similarity">
    <text evidence="1">Belongs to the IUNH family.</text>
</comment>
<accession>A0A061AS39</accession>
<dbReference type="OrthoDB" id="5783963at2759"/>
<dbReference type="Gene3D" id="3.90.245.10">
    <property type="entry name" value="Ribonucleoside hydrolase-like"/>
    <property type="match status" value="1"/>
</dbReference>
<dbReference type="SUPFAM" id="SSF53590">
    <property type="entry name" value="Nucleoside hydrolase"/>
    <property type="match status" value="1"/>
</dbReference>
<dbReference type="PANTHER" id="PTHR12304:SF56">
    <property type="entry name" value="HYDROLASE, PUTATIVE (AFU_ORTHOLOGUE AFUA_1G11790)-RELATED"/>
    <property type="match status" value="1"/>
</dbReference>